<dbReference type="InterPro" id="IPR036291">
    <property type="entry name" value="NAD(P)-bd_dom_sf"/>
</dbReference>
<keyword evidence="9" id="KW-0486">Methionine biosynthesis</keyword>
<evidence type="ECO:0000256" key="3">
    <source>
        <dbReference type="ARBA" id="ARBA00006753"/>
    </source>
</evidence>
<protein>
    <recommendedName>
        <fullName evidence="5">Homoserine dehydrogenase</fullName>
        <ecNumber evidence="4">1.1.1.3</ecNumber>
    </recommendedName>
</protein>
<name>A0A2H1FE39_9ARCH</name>
<dbReference type="AlphaFoldDB" id="A0A2H1FE39"/>
<dbReference type="Gene3D" id="3.40.50.720">
    <property type="entry name" value="NAD(P)-binding Rossmann-like Domain"/>
    <property type="match status" value="1"/>
</dbReference>
<dbReference type="SUPFAM" id="SSF55347">
    <property type="entry name" value="Glyceraldehyde-3-phosphate dehydrogenase-like, C-terminal domain"/>
    <property type="match status" value="1"/>
</dbReference>
<dbReference type="FunFam" id="3.40.50.720:FF:000554">
    <property type="entry name" value="Homoserine dehydrogenase"/>
    <property type="match status" value="1"/>
</dbReference>
<feature type="binding site" evidence="11">
    <location>
        <position position="216"/>
    </location>
    <ligand>
        <name>L-homoserine</name>
        <dbReference type="ChEBI" id="CHEBI:57476"/>
    </ligand>
</feature>
<evidence type="ECO:0000256" key="9">
    <source>
        <dbReference type="ARBA" id="ARBA00023167"/>
    </source>
</evidence>
<dbReference type="GO" id="GO:0009088">
    <property type="term" value="P:threonine biosynthetic process"/>
    <property type="evidence" value="ECO:0007669"/>
    <property type="project" value="UniProtKB-UniPathway"/>
</dbReference>
<comment type="pathway">
    <text evidence="2">Amino-acid biosynthesis; L-methionine biosynthesis via de novo pathway; L-homoserine from L-aspartate: step 3/3.</text>
</comment>
<feature type="active site" description="Proton donor" evidence="10">
    <location>
        <position position="231"/>
    </location>
</feature>
<feature type="domain" description="Aspartate/homoserine dehydrogenase NAD-binding" evidence="13">
    <location>
        <begin position="15"/>
        <end position="154"/>
    </location>
</feature>
<dbReference type="UniPathway" id="UPA00050">
    <property type="reaction ID" value="UER00063"/>
</dbReference>
<keyword evidence="7" id="KW-0791">Threonine biosynthesis</keyword>
<evidence type="ECO:0000256" key="11">
    <source>
        <dbReference type="PIRSR" id="PIRSR036497-2"/>
    </source>
</evidence>
<dbReference type="EC" id="1.1.1.3" evidence="4"/>
<evidence type="ECO:0000256" key="4">
    <source>
        <dbReference type="ARBA" id="ARBA00013213"/>
    </source>
</evidence>
<dbReference type="PANTHER" id="PTHR43331">
    <property type="entry name" value="HOMOSERINE DEHYDROGENASE"/>
    <property type="match status" value="1"/>
</dbReference>
<dbReference type="Pfam" id="PF00742">
    <property type="entry name" value="Homoserine_dh"/>
    <property type="match status" value="1"/>
</dbReference>
<gene>
    <name evidence="14" type="primary">hom</name>
    <name evidence="14" type="ORF">NCS_10853</name>
</gene>
<proteinExistence type="inferred from homology"/>
<dbReference type="SUPFAM" id="SSF51735">
    <property type="entry name" value="NAD(P)-binding Rossmann-fold domains"/>
    <property type="match status" value="1"/>
</dbReference>
<evidence type="ECO:0000259" key="12">
    <source>
        <dbReference type="Pfam" id="PF00742"/>
    </source>
</evidence>
<dbReference type="Pfam" id="PF03447">
    <property type="entry name" value="NAD_binding_3"/>
    <property type="match status" value="1"/>
</dbReference>
<keyword evidence="15" id="KW-1185">Reference proteome</keyword>
<dbReference type="InterPro" id="IPR022697">
    <property type="entry name" value="HDH_short"/>
</dbReference>
<sequence>MPKCVLKILRIILSGFGVVGQSFAKLLLSRSEDLYAKHGLKPRIVGVFDSKGSAASSAGLDLNRLLEMKKKYGNIRKYHNKERDANGLDMINGMDAEVLIETTPSNYKDAEPGMSHIVSAMKKGLHVITVNKGPLALAFPSLIELATYNQVQLKFSGTVGGGTPILDYAKNSLRGERIISFQGILNGTTNYILTNMAAGLTFKAALADAKKKGYVEADESLDIDGFDAAAKLVILANWIMDMKVTIKDIERTGIRDVTTGDVKKAAAHNCAIKLIASCNRDLVVSPREIALDDPMCVNGTLNAITFNSEHSGQQTITGRGAGGIETASSILRDLLDIKQEMSRIEIA</sequence>
<evidence type="ECO:0000256" key="2">
    <source>
        <dbReference type="ARBA" id="ARBA00005062"/>
    </source>
</evidence>
<dbReference type="Proteomes" id="UP000230607">
    <property type="component" value="Chromosome 1"/>
</dbReference>
<dbReference type="FunFam" id="3.30.360.10:FF:000005">
    <property type="entry name" value="Homoserine dehydrogenase"/>
    <property type="match status" value="1"/>
</dbReference>
<dbReference type="GO" id="GO:0050661">
    <property type="term" value="F:NADP binding"/>
    <property type="evidence" value="ECO:0007669"/>
    <property type="project" value="InterPro"/>
</dbReference>
<organism evidence="14 15">
    <name type="scientific">Candidatus Nitrosotalea okcheonensis</name>
    <dbReference type="NCBI Taxonomy" id="1903276"/>
    <lineage>
        <taxon>Archaea</taxon>
        <taxon>Nitrososphaerota</taxon>
        <taxon>Nitrososphaeria</taxon>
        <taxon>Nitrosotaleales</taxon>
        <taxon>Nitrosotaleaceae</taxon>
        <taxon>Nitrosotalea</taxon>
    </lineage>
</organism>
<dbReference type="NCBIfam" id="NF004912">
    <property type="entry name" value="PRK06270.1"/>
    <property type="match status" value="1"/>
</dbReference>
<dbReference type="Gene3D" id="3.30.360.10">
    <property type="entry name" value="Dihydrodipicolinate Reductase, domain 2"/>
    <property type="match status" value="1"/>
</dbReference>
<dbReference type="InterPro" id="IPR005106">
    <property type="entry name" value="Asp/hSer_DH_NAD-bd"/>
</dbReference>
<keyword evidence="8 14" id="KW-0560">Oxidoreductase</keyword>
<keyword evidence="11" id="KW-0521">NADP</keyword>
<dbReference type="GO" id="GO:0004412">
    <property type="term" value="F:homoserine dehydrogenase activity"/>
    <property type="evidence" value="ECO:0007669"/>
    <property type="project" value="UniProtKB-EC"/>
</dbReference>
<comment type="similarity">
    <text evidence="3">Belongs to the homoserine dehydrogenase family.</text>
</comment>
<evidence type="ECO:0000256" key="5">
    <source>
        <dbReference type="ARBA" id="ARBA00013376"/>
    </source>
</evidence>
<feature type="binding site" evidence="11">
    <location>
        <position position="132"/>
    </location>
    <ligand>
        <name>NADPH</name>
        <dbReference type="ChEBI" id="CHEBI:57783"/>
    </ligand>
</feature>
<feature type="binding site" evidence="11">
    <location>
        <begin position="15"/>
        <end position="20"/>
    </location>
    <ligand>
        <name>NADP(+)</name>
        <dbReference type="ChEBI" id="CHEBI:58349"/>
    </ligand>
</feature>
<reference evidence="15" key="1">
    <citation type="submission" date="2017-03" db="EMBL/GenBank/DDBJ databases">
        <authorList>
            <person name="Herbold C."/>
        </authorList>
    </citation>
    <scope>NUCLEOTIDE SEQUENCE [LARGE SCALE GENOMIC DNA]</scope>
</reference>
<evidence type="ECO:0000259" key="13">
    <source>
        <dbReference type="Pfam" id="PF03447"/>
    </source>
</evidence>
<evidence type="ECO:0000256" key="8">
    <source>
        <dbReference type="ARBA" id="ARBA00023002"/>
    </source>
</evidence>
<dbReference type="InterPro" id="IPR001342">
    <property type="entry name" value="HDH_cat"/>
</dbReference>
<accession>A0A2H1FE39</accession>
<evidence type="ECO:0000256" key="10">
    <source>
        <dbReference type="PIRSR" id="PIRSR036497-1"/>
    </source>
</evidence>
<dbReference type="PIRSF" id="PIRSF036497">
    <property type="entry name" value="HDH_short"/>
    <property type="match status" value="1"/>
</dbReference>
<dbReference type="NCBIfam" id="NF004976">
    <property type="entry name" value="PRK06349.1"/>
    <property type="match status" value="1"/>
</dbReference>
<evidence type="ECO:0000313" key="14">
    <source>
        <dbReference type="EMBL" id="SMH71046.1"/>
    </source>
</evidence>
<dbReference type="PANTHER" id="PTHR43331:SF1">
    <property type="entry name" value="HOMOSERINE DEHYDROGENASE"/>
    <property type="match status" value="1"/>
</dbReference>
<evidence type="ECO:0000256" key="6">
    <source>
        <dbReference type="ARBA" id="ARBA00022605"/>
    </source>
</evidence>
<evidence type="ECO:0000256" key="1">
    <source>
        <dbReference type="ARBA" id="ARBA00005056"/>
    </source>
</evidence>
<keyword evidence="6" id="KW-0028">Amino-acid biosynthesis</keyword>
<dbReference type="UniPathway" id="UPA00051">
    <property type="reaction ID" value="UER00465"/>
</dbReference>
<dbReference type="EMBL" id="LT841358">
    <property type="protein sequence ID" value="SMH71046.1"/>
    <property type="molecule type" value="Genomic_DNA"/>
</dbReference>
<evidence type="ECO:0000313" key="15">
    <source>
        <dbReference type="Proteomes" id="UP000230607"/>
    </source>
</evidence>
<dbReference type="GO" id="GO:0009086">
    <property type="term" value="P:methionine biosynthetic process"/>
    <property type="evidence" value="ECO:0007669"/>
    <property type="project" value="UniProtKB-KW"/>
</dbReference>
<evidence type="ECO:0000256" key="7">
    <source>
        <dbReference type="ARBA" id="ARBA00022697"/>
    </source>
</evidence>
<comment type="pathway">
    <text evidence="1">Amino-acid biosynthesis; L-threonine biosynthesis; L-threonine from L-aspartate: step 3/5.</text>
</comment>
<feature type="domain" description="Homoserine dehydrogenase catalytic" evidence="12">
    <location>
        <begin position="164"/>
        <end position="335"/>
    </location>
</feature>